<evidence type="ECO:0000313" key="1">
    <source>
        <dbReference type="EMBL" id="GAH43750.1"/>
    </source>
</evidence>
<feature type="non-terminal residue" evidence="1">
    <location>
        <position position="409"/>
    </location>
</feature>
<accession>X1GFZ7</accession>
<organism evidence="1">
    <name type="scientific">marine sediment metagenome</name>
    <dbReference type="NCBI Taxonomy" id="412755"/>
    <lineage>
        <taxon>unclassified sequences</taxon>
        <taxon>metagenomes</taxon>
        <taxon>ecological metagenomes</taxon>
    </lineage>
</organism>
<sequence>STEFTVCAWINPSILTQGATNHQTQNVIVAKASDAYNDNFEMGVNYEGNIHVYLDTETQDRFADFGPSNIITTTGGWYFVAFRYQQGIAEVNVVQINDPNNINNDIWWSMGIWNGANDIDQAAGSPFTIGASEHIDQFFTGKIDEVAVYNKFLSDQEVEDFKYGSMPSAIQSITELENGDVFSSYQIDWTTTFDMHVQDTCTFYYDYNLWNLERTIYFENEFNSTIDRMFGLNTNYNFTGVDEHDDLLYIYDGIIQKDIRTAGFVAENYTVIHNAPDPSKDAIGIFIEGYELSDPAHTSISYFKGDVIYDSGYVEFLPGSNNDFDNSVGNESYELIINFWELAGSVNKSGALDNVGMIQYFDDTLLSLREEVDIYMYLQDSLFYSIDVNVTDIDGNFVPDATVAVWNAS</sequence>
<evidence type="ECO:0008006" key="2">
    <source>
        <dbReference type="Google" id="ProtNLM"/>
    </source>
</evidence>
<dbReference type="Gene3D" id="2.60.120.200">
    <property type="match status" value="1"/>
</dbReference>
<dbReference type="InterPro" id="IPR013320">
    <property type="entry name" value="ConA-like_dom_sf"/>
</dbReference>
<proteinExistence type="predicted"/>
<dbReference type="SUPFAM" id="SSF49899">
    <property type="entry name" value="Concanavalin A-like lectins/glucanases"/>
    <property type="match status" value="1"/>
</dbReference>
<dbReference type="EMBL" id="BARU01007299">
    <property type="protein sequence ID" value="GAH43750.1"/>
    <property type="molecule type" value="Genomic_DNA"/>
</dbReference>
<dbReference type="AlphaFoldDB" id="X1GFZ7"/>
<gene>
    <name evidence="1" type="ORF">S03H2_14385</name>
</gene>
<comment type="caution">
    <text evidence="1">The sequence shown here is derived from an EMBL/GenBank/DDBJ whole genome shotgun (WGS) entry which is preliminary data.</text>
</comment>
<feature type="non-terminal residue" evidence="1">
    <location>
        <position position="1"/>
    </location>
</feature>
<reference evidence="1" key="1">
    <citation type="journal article" date="2014" name="Front. Microbiol.">
        <title>High frequency of phylogenetically diverse reductive dehalogenase-homologous genes in deep subseafloor sedimentary metagenomes.</title>
        <authorList>
            <person name="Kawai M."/>
            <person name="Futagami T."/>
            <person name="Toyoda A."/>
            <person name="Takaki Y."/>
            <person name="Nishi S."/>
            <person name="Hori S."/>
            <person name="Arai W."/>
            <person name="Tsubouchi T."/>
            <person name="Morono Y."/>
            <person name="Uchiyama I."/>
            <person name="Ito T."/>
            <person name="Fujiyama A."/>
            <person name="Inagaki F."/>
            <person name="Takami H."/>
        </authorList>
    </citation>
    <scope>NUCLEOTIDE SEQUENCE</scope>
    <source>
        <strain evidence="1">Expedition CK06-06</strain>
    </source>
</reference>
<dbReference type="Pfam" id="PF13385">
    <property type="entry name" value="Laminin_G_3"/>
    <property type="match status" value="1"/>
</dbReference>
<name>X1GFZ7_9ZZZZ</name>
<protein>
    <recommendedName>
        <fullName evidence="2">LamG-like jellyroll fold domain-containing protein</fullName>
    </recommendedName>
</protein>